<dbReference type="InterPro" id="IPR005632">
    <property type="entry name" value="Chaperone_Skp"/>
</dbReference>
<dbReference type="STRING" id="1150600.ADIARSV_0574"/>
<dbReference type="GO" id="GO:0005829">
    <property type="term" value="C:cytosol"/>
    <property type="evidence" value="ECO:0007669"/>
    <property type="project" value="TreeGrafter"/>
</dbReference>
<dbReference type="OrthoDB" id="9788552at2"/>
<proteinExistence type="inferred from homology"/>
<dbReference type="PANTHER" id="PTHR35089:SF1">
    <property type="entry name" value="CHAPERONE PROTEIN SKP"/>
    <property type="match status" value="1"/>
</dbReference>
<reference evidence="4 5" key="1">
    <citation type="journal article" date="2013" name="Genome Announc.">
        <title>Draft Genome Sequence of Arcticibacter svalbardensis Strain MN12-7T, a Member of the Family Sphingobacteriaceae Isolated from an Arctic Soil Sample.</title>
        <authorList>
            <person name="Shivaji S."/>
            <person name="Ara S."/>
            <person name="Prasad S."/>
            <person name="Manasa B.P."/>
            <person name="Begum Z."/>
            <person name="Singh A."/>
            <person name="Kumar Pinnaka A."/>
        </authorList>
    </citation>
    <scope>NUCLEOTIDE SEQUENCE [LARGE SCALE GENOMIC DNA]</scope>
    <source>
        <strain evidence="4 5">MN12-7</strain>
    </source>
</reference>
<dbReference type="GO" id="GO:0051082">
    <property type="term" value="F:unfolded protein binding"/>
    <property type="evidence" value="ECO:0007669"/>
    <property type="project" value="InterPro"/>
</dbReference>
<dbReference type="SMART" id="SM00935">
    <property type="entry name" value="OmpH"/>
    <property type="match status" value="1"/>
</dbReference>
<feature type="chain" id="PRO_5004482017" evidence="3">
    <location>
        <begin position="21"/>
        <end position="176"/>
    </location>
</feature>
<dbReference type="InterPro" id="IPR024930">
    <property type="entry name" value="Skp_dom_sf"/>
</dbReference>
<dbReference type="PANTHER" id="PTHR35089">
    <property type="entry name" value="CHAPERONE PROTEIN SKP"/>
    <property type="match status" value="1"/>
</dbReference>
<dbReference type="Pfam" id="PF03938">
    <property type="entry name" value="OmpH"/>
    <property type="match status" value="1"/>
</dbReference>
<dbReference type="PATRIC" id="fig|1150600.3.peg.565"/>
<sequence>MKRLLFIFVFVCVSGMSAFAQRFAYVDSEYILNNIPEYLSSQKQLDALSQQWQKQVDVRLAEVEQLYKAYQADMVLLTPDVRRTRENEIVEKEKAAKEFQRLKFGFEGELYQQRIRLIKPIQERVAKAIQAVAESNQLDLILDKNSDVILLYTSSRLDKSNEVITRLGYKPGTLEQ</sequence>
<evidence type="ECO:0000256" key="1">
    <source>
        <dbReference type="ARBA" id="ARBA00009091"/>
    </source>
</evidence>
<dbReference type="RefSeq" id="WP_016193823.1">
    <property type="nucleotide sequence ID" value="NZ_AQPN01000021.1"/>
</dbReference>
<protein>
    <submittedName>
        <fullName evidence="4">Outer membrane protein H</fullName>
    </submittedName>
</protein>
<evidence type="ECO:0000256" key="3">
    <source>
        <dbReference type="SAM" id="SignalP"/>
    </source>
</evidence>
<evidence type="ECO:0000313" key="5">
    <source>
        <dbReference type="Proteomes" id="UP000014174"/>
    </source>
</evidence>
<name>R9GX68_9SPHI</name>
<organism evidence="4 5">
    <name type="scientific">Arcticibacter svalbardensis MN12-7</name>
    <dbReference type="NCBI Taxonomy" id="1150600"/>
    <lineage>
        <taxon>Bacteria</taxon>
        <taxon>Pseudomonadati</taxon>
        <taxon>Bacteroidota</taxon>
        <taxon>Sphingobacteriia</taxon>
        <taxon>Sphingobacteriales</taxon>
        <taxon>Sphingobacteriaceae</taxon>
        <taxon>Arcticibacter</taxon>
    </lineage>
</organism>
<evidence type="ECO:0000313" key="4">
    <source>
        <dbReference type="EMBL" id="EOR96243.1"/>
    </source>
</evidence>
<accession>R9GX68</accession>
<dbReference type="eggNOG" id="COG2825">
    <property type="taxonomic scope" value="Bacteria"/>
</dbReference>
<dbReference type="AlphaFoldDB" id="R9GX68"/>
<dbReference type="EMBL" id="AQPN01000021">
    <property type="protein sequence ID" value="EOR96243.1"/>
    <property type="molecule type" value="Genomic_DNA"/>
</dbReference>
<comment type="similarity">
    <text evidence="1">Belongs to the Skp family.</text>
</comment>
<dbReference type="Proteomes" id="UP000014174">
    <property type="component" value="Unassembled WGS sequence"/>
</dbReference>
<keyword evidence="2 3" id="KW-0732">Signal</keyword>
<dbReference type="GO" id="GO:0050821">
    <property type="term" value="P:protein stabilization"/>
    <property type="evidence" value="ECO:0007669"/>
    <property type="project" value="TreeGrafter"/>
</dbReference>
<keyword evidence="5" id="KW-1185">Reference proteome</keyword>
<dbReference type="Gene3D" id="3.30.910.20">
    <property type="entry name" value="Skp domain"/>
    <property type="match status" value="1"/>
</dbReference>
<gene>
    <name evidence="4" type="ORF">ADIARSV_0574</name>
</gene>
<dbReference type="SUPFAM" id="SSF111384">
    <property type="entry name" value="OmpH-like"/>
    <property type="match status" value="1"/>
</dbReference>
<comment type="caution">
    <text evidence="4">The sequence shown here is derived from an EMBL/GenBank/DDBJ whole genome shotgun (WGS) entry which is preliminary data.</text>
</comment>
<feature type="signal peptide" evidence="3">
    <location>
        <begin position="1"/>
        <end position="20"/>
    </location>
</feature>
<evidence type="ECO:0000256" key="2">
    <source>
        <dbReference type="ARBA" id="ARBA00022729"/>
    </source>
</evidence>